<accession>A0A0D0B6M7</accession>
<dbReference type="OrthoDB" id="1523883at2759"/>
<evidence type="ECO:0000313" key="3">
    <source>
        <dbReference type="Proteomes" id="UP000053593"/>
    </source>
</evidence>
<name>A0A0D0B6M7_9AGAR</name>
<protein>
    <submittedName>
        <fullName evidence="2">Unplaced genomic scaffold GYMLUscaffold_33, whole genome shotgun sequence</fullName>
    </submittedName>
</protein>
<keyword evidence="3" id="KW-1185">Reference proteome</keyword>
<dbReference type="Proteomes" id="UP000053593">
    <property type="component" value="Unassembled WGS sequence"/>
</dbReference>
<sequence length="149" mass="16132">MPAYPALIPLVTTTASLSYAVAELAFVSPLVRAKTISPESISGFWDYALVPGVIPVIAFNGTSTLVGTMLWRQLAEGSFGRSLVGWGTVAAAAHFAYGYKIAYIIKSIVYKPATARDSVRSWLKWHAIRTLTTDIPAFLCFFAAVYHGV</sequence>
<dbReference type="HOGENOM" id="CLU_092535_0_0_1"/>
<evidence type="ECO:0000256" key="1">
    <source>
        <dbReference type="SAM" id="Phobius"/>
    </source>
</evidence>
<dbReference type="AlphaFoldDB" id="A0A0D0B6M7"/>
<reference evidence="2 3" key="1">
    <citation type="submission" date="2014-04" db="EMBL/GenBank/DDBJ databases">
        <title>Evolutionary Origins and Diversification of the Mycorrhizal Mutualists.</title>
        <authorList>
            <consortium name="DOE Joint Genome Institute"/>
            <consortium name="Mycorrhizal Genomics Consortium"/>
            <person name="Kohler A."/>
            <person name="Kuo A."/>
            <person name="Nagy L.G."/>
            <person name="Floudas D."/>
            <person name="Copeland A."/>
            <person name="Barry K.W."/>
            <person name="Cichocki N."/>
            <person name="Veneault-Fourrey C."/>
            <person name="LaButti K."/>
            <person name="Lindquist E.A."/>
            <person name="Lipzen A."/>
            <person name="Lundell T."/>
            <person name="Morin E."/>
            <person name="Murat C."/>
            <person name="Riley R."/>
            <person name="Ohm R."/>
            <person name="Sun H."/>
            <person name="Tunlid A."/>
            <person name="Henrissat B."/>
            <person name="Grigoriev I.V."/>
            <person name="Hibbett D.S."/>
            <person name="Martin F."/>
        </authorList>
    </citation>
    <scope>NUCLEOTIDE SEQUENCE [LARGE SCALE GENOMIC DNA]</scope>
    <source>
        <strain evidence="2 3">FD-317 M1</strain>
    </source>
</reference>
<dbReference type="EMBL" id="KN834781">
    <property type="protein sequence ID" value="KIK59055.1"/>
    <property type="molecule type" value="Genomic_DNA"/>
</dbReference>
<organism evidence="2 3">
    <name type="scientific">Collybiopsis luxurians FD-317 M1</name>
    <dbReference type="NCBI Taxonomy" id="944289"/>
    <lineage>
        <taxon>Eukaryota</taxon>
        <taxon>Fungi</taxon>
        <taxon>Dikarya</taxon>
        <taxon>Basidiomycota</taxon>
        <taxon>Agaricomycotina</taxon>
        <taxon>Agaricomycetes</taxon>
        <taxon>Agaricomycetidae</taxon>
        <taxon>Agaricales</taxon>
        <taxon>Marasmiineae</taxon>
        <taxon>Omphalotaceae</taxon>
        <taxon>Collybiopsis</taxon>
        <taxon>Collybiopsis luxurians</taxon>
    </lineage>
</organism>
<proteinExistence type="predicted"/>
<feature type="transmembrane region" description="Helical" evidence="1">
    <location>
        <begin position="125"/>
        <end position="146"/>
    </location>
</feature>
<feature type="transmembrane region" description="Helical" evidence="1">
    <location>
        <begin position="49"/>
        <end position="71"/>
    </location>
</feature>
<feature type="transmembrane region" description="Helical" evidence="1">
    <location>
        <begin position="83"/>
        <end position="105"/>
    </location>
</feature>
<gene>
    <name evidence="2" type="ORF">GYMLUDRAFT_74625</name>
</gene>
<keyword evidence="1" id="KW-0812">Transmembrane</keyword>
<keyword evidence="1" id="KW-1133">Transmembrane helix</keyword>
<evidence type="ECO:0000313" key="2">
    <source>
        <dbReference type="EMBL" id="KIK59055.1"/>
    </source>
</evidence>
<keyword evidence="1" id="KW-0472">Membrane</keyword>